<gene>
    <name evidence="1" type="ORF">G7Y89_g9149</name>
</gene>
<protein>
    <submittedName>
        <fullName evidence="1">Uncharacterized protein</fullName>
    </submittedName>
</protein>
<evidence type="ECO:0000313" key="2">
    <source>
        <dbReference type="Proteomes" id="UP000566819"/>
    </source>
</evidence>
<dbReference type="EMBL" id="JAAMPI010000733">
    <property type="protein sequence ID" value="KAF4629007.1"/>
    <property type="molecule type" value="Genomic_DNA"/>
</dbReference>
<sequence>MSAGLNSVVTIGYPGPGELIAAEPGLSKGGAAYKSYDSMVDLFPLTMILKKDIMPRPGIPVGSDNLKIIFNGLKVELALAAGSYESVARRVNDSNQEMLKRYYKLQKRMTYQETMYYDQLLLTASITSDTVDDTVKTLQLLSAIRRA</sequence>
<reference evidence="1 2" key="1">
    <citation type="submission" date="2020-03" db="EMBL/GenBank/DDBJ databases">
        <title>Draft Genome Sequence of Cudoniella acicularis.</title>
        <authorList>
            <person name="Buettner E."/>
            <person name="Kellner H."/>
        </authorList>
    </citation>
    <scope>NUCLEOTIDE SEQUENCE [LARGE SCALE GENOMIC DNA]</scope>
    <source>
        <strain evidence="1 2">DSM 108380</strain>
    </source>
</reference>
<evidence type="ECO:0000313" key="1">
    <source>
        <dbReference type="EMBL" id="KAF4629007.1"/>
    </source>
</evidence>
<dbReference type="Proteomes" id="UP000566819">
    <property type="component" value="Unassembled WGS sequence"/>
</dbReference>
<proteinExistence type="predicted"/>
<dbReference type="AlphaFoldDB" id="A0A8H4W0D5"/>
<keyword evidence="2" id="KW-1185">Reference proteome</keyword>
<accession>A0A8H4W0D5</accession>
<name>A0A8H4W0D5_9HELO</name>
<organism evidence="1 2">
    <name type="scientific">Cudoniella acicularis</name>
    <dbReference type="NCBI Taxonomy" id="354080"/>
    <lineage>
        <taxon>Eukaryota</taxon>
        <taxon>Fungi</taxon>
        <taxon>Dikarya</taxon>
        <taxon>Ascomycota</taxon>
        <taxon>Pezizomycotina</taxon>
        <taxon>Leotiomycetes</taxon>
        <taxon>Helotiales</taxon>
        <taxon>Tricladiaceae</taxon>
        <taxon>Cudoniella</taxon>
    </lineage>
</organism>
<comment type="caution">
    <text evidence="1">The sequence shown here is derived from an EMBL/GenBank/DDBJ whole genome shotgun (WGS) entry which is preliminary data.</text>
</comment>